<dbReference type="EMBL" id="QPMM01000001">
    <property type="protein sequence ID" value="RFS26288.1"/>
    <property type="molecule type" value="Genomic_DNA"/>
</dbReference>
<name>A0A3E1YFW1_9BACT</name>
<protein>
    <submittedName>
        <fullName evidence="1">Uncharacterized protein</fullName>
    </submittedName>
</protein>
<dbReference type="AlphaFoldDB" id="A0A3E1YFW1"/>
<keyword evidence="2" id="KW-1185">Reference proteome</keyword>
<comment type="caution">
    <text evidence="1">The sequence shown here is derived from an EMBL/GenBank/DDBJ whole genome shotgun (WGS) entry which is preliminary data.</text>
</comment>
<evidence type="ECO:0000313" key="2">
    <source>
        <dbReference type="Proteomes" id="UP000260644"/>
    </source>
</evidence>
<proteinExistence type="predicted"/>
<dbReference type="Proteomes" id="UP000260644">
    <property type="component" value="Unassembled WGS sequence"/>
</dbReference>
<accession>A0A3E1YFW1</accession>
<reference evidence="1 2" key="1">
    <citation type="submission" date="2018-07" db="EMBL/GenBank/DDBJ databases">
        <title>Chitinophaga K2CV101002-2 sp. nov., isolated from a monsoon evergreen broad-leaved forest soil.</title>
        <authorList>
            <person name="Lv Y."/>
        </authorList>
    </citation>
    <scope>NUCLEOTIDE SEQUENCE [LARGE SCALE GENOMIC DNA]</scope>
    <source>
        <strain evidence="1 2">GDMCC 1.1288</strain>
    </source>
</reference>
<organism evidence="1 2">
    <name type="scientific">Chitinophaga silvatica</name>
    <dbReference type="NCBI Taxonomy" id="2282649"/>
    <lineage>
        <taxon>Bacteria</taxon>
        <taxon>Pseudomonadati</taxon>
        <taxon>Bacteroidota</taxon>
        <taxon>Chitinophagia</taxon>
        <taxon>Chitinophagales</taxon>
        <taxon>Chitinophagaceae</taxon>
        <taxon>Chitinophaga</taxon>
    </lineage>
</organism>
<sequence>MPLNINLCASARKAISADIARQGAKDNIKMQRVFLIEANFKMNYRKIFSKMEIYLKSLSHLLQSFFT</sequence>
<evidence type="ECO:0000313" key="1">
    <source>
        <dbReference type="EMBL" id="RFS26288.1"/>
    </source>
</evidence>
<gene>
    <name evidence="1" type="ORF">DVR12_00405</name>
</gene>